<evidence type="ECO:0000313" key="2">
    <source>
        <dbReference type="Proteomes" id="UP000280307"/>
    </source>
</evidence>
<dbReference type="AlphaFoldDB" id="A0A426TX79"/>
<dbReference type="EMBL" id="RSAS01000538">
    <property type="protein sequence ID" value="RRR70276.1"/>
    <property type="molecule type" value="Genomic_DNA"/>
</dbReference>
<reference evidence="1 2" key="1">
    <citation type="submission" date="2018-12" db="EMBL/GenBank/DDBJ databases">
        <title>Genome Sequence of Candidatus Viridilinea halotolerans isolated from saline sulfide-rich spring.</title>
        <authorList>
            <person name="Grouzdev D.S."/>
            <person name="Burganskaya E.I."/>
            <person name="Krutkina M.S."/>
            <person name="Sukhacheva M.V."/>
            <person name="Gorlenko V.M."/>
        </authorList>
    </citation>
    <scope>NUCLEOTIDE SEQUENCE [LARGE SCALE GENOMIC DNA]</scope>
    <source>
        <strain evidence="1">Chok-6</strain>
    </source>
</reference>
<protein>
    <submittedName>
        <fullName evidence="1">Uncharacterized protein</fullName>
    </submittedName>
</protein>
<organism evidence="1 2">
    <name type="scientific">Candidatus Viridilinea halotolerans</name>
    <dbReference type="NCBI Taxonomy" id="2491704"/>
    <lineage>
        <taxon>Bacteria</taxon>
        <taxon>Bacillati</taxon>
        <taxon>Chloroflexota</taxon>
        <taxon>Chloroflexia</taxon>
        <taxon>Chloroflexales</taxon>
        <taxon>Chloroflexineae</taxon>
        <taxon>Oscillochloridaceae</taxon>
        <taxon>Candidatus Viridilinea</taxon>
    </lineage>
</organism>
<comment type="caution">
    <text evidence="1">The sequence shown here is derived from an EMBL/GenBank/DDBJ whole genome shotgun (WGS) entry which is preliminary data.</text>
</comment>
<dbReference type="Proteomes" id="UP000280307">
    <property type="component" value="Unassembled WGS sequence"/>
</dbReference>
<sequence length="165" mass="17990">MRPLAIGYLAPSDAHSLLTEPQRGEAFALRYAEGVVAQIIALTRGQPCLLQLVGYALVNAANQRKIWRVSPDMLEAALPQALNNGAFYFDDLWRNQVGSSPSEVAAGQAILCALAHGQPLPALATDAAQAALRRMQRYRIIEPHNGGYVIEVPLVARWVREFSEG</sequence>
<accession>A0A426TX79</accession>
<name>A0A426TX79_9CHLR</name>
<evidence type="ECO:0000313" key="1">
    <source>
        <dbReference type="EMBL" id="RRR70276.1"/>
    </source>
</evidence>
<gene>
    <name evidence="1" type="ORF">EI684_13600</name>
</gene>
<proteinExistence type="predicted"/>